<evidence type="ECO:0000313" key="3">
    <source>
        <dbReference type="Proteomes" id="UP001492380"/>
    </source>
</evidence>
<feature type="compositionally biased region" description="Polar residues" evidence="1">
    <location>
        <begin position="120"/>
        <end position="129"/>
    </location>
</feature>
<accession>A0ABR1YRZ0</accession>
<organism evidence="2 3">
    <name type="scientific">Phyllosticta capitalensis</name>
    <dbReference type="NCBI Taxonomy" id="121624"/>
    <lineage>
        <taxon>Eukaryota</taxon>
        <taxon>Fungi</taxon>
        <taxon>Dikarya</taxon>
        <taxon>Ascomycota</taxon>
        <taxon>Pezizomycotina</taxon>
        <taxon>Dothideomycetes</taxon>
        <taxon>Dothideomycetes incertae sedis</taxon>
        <taxon>Botryosphaeriales</taxon>
        <taxon>Phyllostictaceae</taxon>
        <taxon>Phyllosticta</taxon>
    </lineage>
</organism>
<feature type="compositionally biased region" description="Acidic residues" evidence="1">
    <location>
        <begin position="157"/>
        <end position="174"/>
    </location>
</feature>
<gene>
    <name evidence="2" type="ORF">HDK90DRAFT_523982</name>
</gene>
<protein>
    <submittedName>
        <fullName evidence="2">Uncharacterized protein</fullName>
    </submittedName>
</protein>
<feature type="region of interest" description="Disordered" evidence="1">
    <location>
        <begin position="56"/>
        <end position="174"/>
    </location>
</feature>
<keyword evidence="3" id="KW-1185">Reference proteome</keyword>
<reference evidence="2 3" key="1">
    <citation type="submission" date="2024-04" db="EMBL/GenBank/DDBJ databases">
        <title>Phyllosticta paracitricarpa is synonymous to the EU quarantine fungus P. citricarpa based on phylogenomic analyses.</title>
        <authorList>
            <consortium name="Lawrence Berkeley National Laboratory"/>
            <person name="Van Ingen-Buijs V.A."/>
            <person name="Van Westerhoven A.C."/>
            <person name="Haridas S."/>
            <person name="Skiadas P."/>
            <person name="Martin F."/>
            <person name="Groenewald J.Z."/>
            <person name="Crous P.W."/>
            <person name="Seidl M.F."/>
        </authorList>
    </citation>
    <scope>NUCLEOTIDE SEQUENCE [LARGE SCALE GENOMIC DNA]</scope>
    <source>
        <strain evidence="2 3">CBS 123374</strain>
    </source>
</reference>
<dbReference type="EMBL" id="JBBWRZ010000004">
    <property type="protein sequence ID" value="KAK8237755.1"/>
    <property type="molecule type" value="Genomic_DNA"/>
</dbReference>
<feature type="compositionally biased region" description="Polar residues" evidence="1">
    <location>
        <begin position="65"/>
        <end position="82"/>
    </location>
</feature>
<evidence type="ECO:0000313" key="2">
    <source>
        <dbReference type="EMBL" id="KAK8237755.1"/>
    </source>
</evidence>
<sequence length="174" mass="19276">MPKSWNAEAEARVFACVLALKDIKLSRDDYNQISEMMNGEYSGEAIRQRITKKIKKSFANPLQGEGSSRPSNDSLTPPSLTLKQCEKPMTKASKPTEKPLQFVPFELPAKKGPVGASKSVAAQLNNSPTPKRKRPSLLLEDRDSLSPLDKKSKTENEAEEVDNSLADFEEPETI</sequence>
<dbReference type="Proteomes" id="UP001492380">
    <property type="component" value="Unassembled WGS sequence"/>
</dbReference>
<proteinExistence type="predicted"/>
<evidence type="ECO:0000256" key="1">
    <source>
        <dbReference type="SAM" id="MobiDB-lite"/>
    </source>
</evidence>
<feature type="compositionally biased region" description="Basic and acidic residues" evidence="1">
    <location>
        <begin position="139"/>
        <end position="156"/>
    </location>
</feature>
<comment type="caution">
    <text evidence="2">The sequence shown here is derived from an EMBL/GenBank/DDBJ whole genome shotgun (WGS) entry which is preliminary data.</text>
</comment>
<name>A0ABR1YRZ0_9PEZI</name>
<feature type="compositionally biased region" description="Basic and acidic residues" evidence="1">
    <location>
        <begin position="84"/>
        <end position="97"/>
    </location>
</feature>